<proteinExistence type="predicted"/>
<organism evidence="2 3">
    <name type="scientific">Sphingopyxis bauzanensis</name>
    <dbReference type="NCBI Taxonomy" id="651663"/>
    <lineage>
        <taxon>Bacteria</taxon>
        <taxon>Pseudomonadati</taxon>
        <taxon>Pseudomonadota</taxon>
        <taxon>Alphaproteobacteria</taxon>
        <taxon>Sphingomonadales</taxon>
        <taxon>Sphingomonadaceae</taxon>
        <taxon>Sphingopyxis</taxon>
    </lineage>
</organism>
<feature type="region of interest" description="Disordered" evidence="1">
    <location>
        <begin position="1"/>
        <end position="29"/>
    </location>
</feature>
<gene>
    <name evidence="2" type="ORF">CDQ92_06940</name>
</gene>
<comment type="caution">
    <text evidence="2">The sequence shown here is derived from an EMBL/GenBank/DDBJ whole genome shotgun (WGS) entry which is preliminary data.</text>
</comment>
<dbReference type="AlphaFoldDB" id="A0A246JUU3"/>
<protein>
    <submittedName>
        <fullName evidence="2">Uncharacterized protein</fullName>
    </submittedName>
</protein>
<evidence type="ECO:0000313" key="3">
    <source>
        <dbReference type="Proteomes" id="UP000197361"/>
    </source>
</evidence>
<dbReference type="EMBL" id="NISK01000002">
    <property type="protein sequence ID" value="OWQ96851.1"/>
    <property type="molecule type" value="Genomic_DNA"/>
</dbReference>
<feature type="compositionally biased region" description="Low complexity" evidence="1">
    <location>
        <begin position="15"/>
        <end position="29"/>
    </location>
</feature>
<evidence type="ECO:0000313" key="2">
    <source>
        <dbReference type="EMBL" id="OWQ96851.1"/>
    </source>
</evidence>
<keyword evidence="3" id="KW-1185">Reference proteome</keyword>
<sequence length="102" mass="10697">MQRGAADGGCDCLPRADAPSGDAPPGAVPATTESLTTYILRYRDAWLGMGKRVAFEAADVAAALAMIAREPIGDWAELLVDGAVICRRGHEPGGAHDYWVAD</sequence>
<name>A0A246JUU3_9SPHN</name>
<evidence type="ECO:0000256" key="1">
    <source>
        <dbReference type="SAM" id="MobiDB-lite"/>
    </source>
</evidence>
<dbReference type="Proteomes" id="UP000197361">
    <property type="component" value="Unassembled WGS sequence"/>
</dbReference>
<accession>A0A246JUU3</accession>
<reference evidence="2 3" key="1">
    <citation type="journal article" date="2010" name="Int. J. Syst. Evol. Microbiol.">
        <title>Sphingopyxis bauzanensis sp. nov., a psychrophilic bacterium isolated from soil.</title>
        <authorList>
            <person name="Zhang D.C."/>
            <person name="Liu H.C."/>
            <person name="Xin Y.H."/>
            <person name="Zhou Y.G."/>
            <person name="Schinner F."/>
            <person name="Margesin R."/>
        </authorList>
    </citation>
    <scope>NUCLEOTIDE SEQUENCE [LARGE SCALE GENOMIC DNA]</scope>
    <source>
        <strain evidence="2 3">DSM 22271</strain>
    </source>
</reference>